<dbReference type="InParanoid" id="E6W1H4"/>
<dbReference type="KEGG" id="din:Selin_0685"/>
<keyword evidence="2" id="KW-1185">Reference proteome</keyword>
<dbReference type="AlphaFoldDB" id="E6W1H4"/>
<protein>
    <submittedName>
        <fullName evidence="1">Uncharacterized protein</fullName>
    </submittedName>
</protein>
<sequence>MFEIKDQSDTQATNLEIIDHLGFFDIADFLNGFGVDNDFVKDDQVGYILSHIH</sequence>
<evidence type="ECO:0000313" key="2">
    <source>
        <dbReference type="Proteomes" id="UP000002572"/>
    </source>
</evidence>
<accession>E6W1H4</accession>
<name>E6W1H4_DESIS</name>
<organism evidence="1 2">
    <name type="scientific">Desulfurispirillum indicum (strain ATCC BAA-1389 / DSM 22839 / S5)</name>
    <dbReference type="NCBI Taxonomy" id="653733"/>
    <lineage>
        <taxon>Bacteria</taxon>
        <taxon>Pseudomonadati</taxon>
        <taxon>Chrysiogenota</taxon>
        <taxon>Chrysiogenia</taxon>
        <taxon>Chrysiogenales</taxon>
        <taxon>Chrysiogenaceae</taxon>
        <taxon>Desulfurispirillum</taxon>
    </lineage>
</organism>
<dbReference type="EMBL" id="CP002432">
    <property type="protein sequence ID" value="ADU65430.1"/>
    <property type="molecule type" value="Genomic_DNA"/>
</dbReference>
<proteinExistence type="predicted"/>
<evidence type="ECO:0000313" key="1">
    <source>
        <dbReference type="EMBL" id="ADU65430.1"/>
    </source>
</evidence>
<dbReference type="HOGENOM" id="CLU_3060868_0_0_0"/>
<dbReference type="Proteomes" id="UP000002572">
    <property type="component" value="Chromosome"/>
</dbReference>
<gene>
    <name evidence="1" type="ordered locus">Selin_0685</name>
</gene>
<reference evidence="1 2" key="1">
    <citation type="submission" date="2010-12" db="EMBL/GenBank/DDBJ databases">
        <title>Complete sequence of Desulfurispirillum indicum S5.</title>
        <authorList>
            <consortium name="US DOE Joint Genome Institute"/>
            <person name="Lucas S."/>
            <person name="Copeland A."/>
            <person name="Lapidus A."/>
            <person name="Cheng J.-F."/>
            <person name="Goodwin L."/>
            <person name="Pitluck S."/>
            <person name="Chertkov O."/>
            <person name="Held B."/>
            <person name="Detter J.C."/>
            <person name="Han C."/>
            <person name="Tapia R."/>
            <person name="Land M."/>
            <person name="Hauser L."/>
            <person name="Kyrpides N."/>
            <person name="Ivanova N."/>
            <person name="Mikhailova N."/>
            <person name="Haggblom M."/>
            <person name="Rauschenbach I."/>
            <person name="Bini E."/>
            <person name="Woyke T."/>
        </authorList>
    </citation>
    <scope>NUCLEOTIDE SEQUENCE [LARGE SCALE GENOMIC DNA]</scope>
    <source>
        <strain evidence="2">ATCC BAA-1389 / DSM 22839 / S5</strain>
    </source>
</reference>